<proteinExistence type="predicted"/>
<accession>A0AAN6X506</accession>
<name>A0AAN6X506_9PEZI</name>
<dbReference type="PANTHER" id="PTHR37535">
    <property type="entry name" value="FLUG DOMAIN PROTEIN"/>
    <property type="match status" value="1"/>
</dbReference>
<evidence type="ECO:0000313" key="1">
    <source>
        <dbReference type="EMBL" id="KAK4194179.1"/>
    </source>
</evidence>
<protein>
    <recommendedName>
        <fullName evidence="3">FluG domain-containing protein</fullName>
    </recommendedName>
</protein>
<reference evidence="1" key="1">
    <citation type="journal article" date="2023" name="Mol. Phylogenet. Evol.">
        <title>Genome-scale phylogeny and comparative genomics of the fungal order Sordariales.</title>
        <authorList>
            <person name="Hensen N."/>
            <person name="Bonometti L."/>
            <person name="Westerberg I."/>
            <person name="Brannstrom I.O."/>
            <person name="Guillou S."/>
            <person name="Cros-Aarteil S."/>
            <person name="Calhoun S."/>
            <person name="Haridas S."/>
            <person name="Kuo A."/>
            <person name="Mondo S."/>
            <person name="Pangilinan J."/>
            <person name="Riley R."/>
            <person name="LaButti K."/>
            <person name="Andreopoulos B."/>
            <person name="Lipzen A."/>
            <person name="Chen C."/>
            <person name="Yan M."/>
            <person name="Daum C."/>
            <person name="Ng V."/>
            <person name="Clum A."/>
            <person name="Steindorff A."/>
            <person name="Ohm R.A."/>
            <person name="Martin F."/>
            <person name="Silar P."/>
            <person name="Natvig D.O."/>
            <person name="Lalanne C."/>
            <person name="Gautier V."/>
            <person name="Ament-Velasquez S.L."/>
            <person name="Kruys A."/>
            <person name="Hutchinson M.I."/>
            <person name="Powell A.J."/>
            <person name="Barry K."/>
            <person name="Miller A.N."/>
            <person name="Grigoriev I.V."/>
            <person name="Debuchy R."/>
            <person name="Gladieux P."/>
            <person name="Hiltunen Thoren M."/>
            <person name="Johannesson H."/>
        </authorList>
    </citation>
    <scope>NUCLEOTIDE SEQUENCE</scope>
    <source>
        <strain evidence="1">CBS 315.58</strain>
    </source>
</reference>
<dbReference type="AlphaFoldDB" id="A0AAN6X506"/>
<dbReference type="Proteomes" id="UP001303160">
    <property type="component" value="Unassembled WGS sequence"/>
</dbReference>
<feature type="non-terminal residue" evidence="1">
    <location>
        <position position="1"/>
    </location>
</feature>
<keyword evidence="2" id="KW-1185">Reference proteome</keyword>
<gene>
    <name evidence="1" type="ORF">QBC40DRAFT_159222</name>
</gene>
<feature type="non-terminal residue" evidence="1">
    <location>
        <position position="187"/>
    </location>
</feature>
<organism evidence="1 2">
    <name type="scientific">Triangularia verruculosa</name>
    <dbReference type="NCBI Taxonomy" id="2587418"/>
    <lineage>
        <taxon>Eukaryota</taxon>
        <taxon>Fungi</taxon>
        <taxon>Dikarya</taxon>
        <taxon>Ascomycota</taxon>
        <taxon>Pezizomycotina</taxon>
        <taxon>Sordariomycetes</taxon>
        <taxon>Sordariomycetidae</taxon>
        <taxon>Sordariales</taxon>
        <taxon>Podosporaceae</taxon>
        <taxon>Triangularia</taxon>
    </lineage>
</organism>
<evidence type="ECO:0000313" key="2">
    <source>
        <dbReference type="Proteomes" id="UP001303160"/>
    </source>
</evidence>
<comment type="caution">
    <text evidence="1">The sequence shown here is derived from an EMBL/GenBank/DDBJ whole genome shotgun (WGS) entry which is preliminary data.</text>
</comment>
<reference evidence="1" key="2">
    <citation type="submission" date="2023-05" db="EMBL/GenBank/DDBJ databases">
        <authorList>
            <consortium name="Lawrence Berkeley National Laboratory"/>
            <person name="Steindorff A."/>
            <person name="Hensen N."/>
            <person name="Bonometti L."/>
            <person name="Westerberg I."/>
            <person name="Brannstrom I.O."/>
            <person name="Guillou S."/>
            <person name="Cros-Aarteil S."/>
            <person name="Calhoun S."/>
            <person name="Haridas S."/>
            <person name="Kuo A."/>
            <person name="Mondo S."/>
            <person name="Pangilinan J."/>
            <person name="Riley R."/>
            <person name="Labutti K."/>
            <person name="Andreopoulos B."/>
            <person name="Lipzen A."/>
            <person name="Chen C."/>
            <person name="Yanf M."/>
            <person name="Daum C."/>
            <person name="Ng V."/>
            <person name="Clum A."/>
            <person name="Ohm R."/>
            <person name="Martin F."/>
            <person name="Silar P."/>
            <person name="Natvig D."/>
            <person name="Lalanne C."/>
            <person name="Gautier V."/>
            <person name="Ament-Velasquez S.L."/>
            <person name="Kruys A."/>
            <person name="Hutchinson M.I."/>
            <person name="Powell A.J."/>
            <person name="Barry K."/>
            <person name="Miller A.N."/>
            <person name="Grigoriev I.V."/>
            <person name="Debuchy R."/>
            <person name="Gladieux P."/>
            <person name="Thoren M.H."/>
            <person name="Johannesson H."/>
        </authorList>
    </citation>
    <scope>NUCLEOTIDE SEQUENCE</scope>
    <source>
        <strain evidence="1">CBS 315.58</strain>
    </source>
</reference>
<sequence length="187" mass="21477">IRELTKLIAAKEAQRKKAIRQAYREDYFHNRPTWDIDTDGQEEEEYTEPAIDLHIPERAQLAQILCSQPDNLSSGELLELRIQAAELMVVLCGKRETVKRNRIRRRAQANANVAVEESLGPDPFPLLLDRKQCPRCIGDETLSHGERTFKYSRPAVMYDHFDRKHGQQLGGVKQMSCNHPKCRGKAV</sequence>
<dbReference type="EMBL" id="MU864086">
    <property type="protein sequence ID" value="KAK4194179.1"/>
    <property type="molecule type" value="Genomic_DNA"/>
</dbReference>
<evidence type="ECO:0008006" key="3">
    <source>
        <dbReference type="Google" id="ProtNLM"/>
    </source>
</evidence>
<dbReference type="PANTHER" id="PTHR37535:SF4">
    <property type="entry name" value="FLUG DOMAIN-CONTAINING PROTEIN"/>
    <property type="match status" value="1"/>
</dbReference>